<evidence type="ECO:0000313" key="3">
    <source>
        <dbReference type="Proteomes" id="UP001151699"/>
    </source>
</evidence>
<evidence type="ECO:0000313" key="2">
    <source>
        <dbReference type="EMBL" id="KAJ6638557.1"/>
    </source>
</evidence>
<dbReference type="Gene3D" id="2.60.120.10">
    <property type="entry name" value="Jelly Rolls"/>
    <property type="match status" value="1"/>
</dbReference>
<dbReference type="Pfam" id="PF06172">
    <property type="entry name" value="Cupin_5"/>
    <property type="match status" value="1"/>
</dbReference>
<sequence>MEDYYYFYLQPSQTVTVLMYSLTELTKKLSTIVNKKDPESPSIFKDDEENLLRDCIRKFLIYLNQLPSDHILSSSDIVNGLNLKPHPEGGFYRRYIWTKEKSAIFYLLPTGSVSSWHRLKETRETWKWLYGETLNVAHISNDSEEIGVFQLTQSEDVVIDEGMYGRGKWGDWFGAYHEGNGFSLAYCQCTPPFEFAKFELANEQIVNRFKSLHPTYTEIIERLTIKTKES</sequence>
<keyword evidence="3" id="KW-1185">Reference proteome</keyword>
<dbReference type="PANTHER" id="PTHR33387">
    <property type="entry name" value="RMLC-LIKE JELLY ROLL FOLD PROTEIN"/>
    <property type="match status" value="1"/>
</dbReference>
<name>A0A9Q0MV16_9DIPT</name>
<feature type="domain" description="DUF985" evidence="1">
    <location>
        <begin position="76"/>
        <end position="201"/>
    </location>
</feature>
<dbReference type="SUPFAM" id="SSF51182">
    <property type="entry name" value="RmlC-like cupins"/>
    <property type="match status" value="1"/>
</dbReference>
<reference evidence="2" key="1">
    <citation type="submission" date="2022-07" db="EMBL/GenBank/DDBJ databases">
        <authorList>
            <person name="Trinca V."/>
            <person name="Uliana J.V.C."/>
            <person name="Torres T.T."/>
            <person name="Ward R.J."/>
            <person name="Monesi N."/>
        </authorList>
    </citation>
    <scope>NUCLEOTIDE SEQUENCE</scope>
    <source>
        <strain evidence="2">HSMRA1968</strain>
        <tissue evidence="2">Whole embryos</tissue>
    </source>
</reference>
<dbReference type="EMBL" id="WJQU01000003">
    <property type="protein sequence ID" value="KAJ6638557.1"/>
    <property type="molecule type" value="Genomic_DNA"/>
</dbReference>
<dbReference type="Proteomes" id="UP001151699">
    <property type="component" value="Chromosome X"/>
</dbReference>
<evidence type="ECO:0000259" key="1">
    <source>
        <dbReference type="Pfam" id="PF06172"/>
    </source>
</evidence>
<proteinExistence type="predicted"/>
<protein>
    <recommendedName>
        <fullName evidence="1">DUF985 domain-containing protein</fullName>
    </recommendedName>
</protein>
<dbReference type="PANTHER" id="PTHR33387:SF3">
    <property type="entry name" value="DUF985 DOMAIN-CONTAINING PROTEIN"/>
    <property type="match status" value="1"/>
</dbReference>
<dbReference type="InterPro" id="IPR014710">
    <property type="entry name" value="RmlC-like_jellyroll"/>
</dbReference>
<dbReference type="InterPro" id="IPR009327">
    <property type="entry name" value="Cupin_DUF985"/>
</dbReference>
<dbReference type="InterPro" id="IPR039935">
    <property type="entry name" value="YML079W-like"/>
</dbReference>
<accession>A0A9Q0MV16</accession>
<comment type="caution">
    <text evidence="2">The sequence shown here is derived from an EMBL/GenBank/DDBJ whole genome shotgun (WGS) entry which is preliminary data.</text>
</comment>
<gene>
    <name evidence="2" type="ORF">Bhyg_11294</name>
</gene>
<dbReference type="OrthoDB" id="6614653at2759"/>
<dbReference type="InterPro" id="IPR011051">
    <property type="entry name" value="RmlC_Cupin_sf"/>
</dbReference>
<dbReference type="AlphaFoldDB" id="A0A9Q0MV16"/>
<organism evidence="2 3">
    <name type="scientific">Pseudolycoriella hygida</name>
    <dbReference type="NCBI Taxonomy" id="35572"/>
    <lineage>
        <taxon>Eukaryota</taxon>
        <taxon>Metazoa</taxon>
        <taxon>Ecdysozoa</taxon>
        <taxon>Arthropoda</taxon>
        <taxon>Hexapoda</taxon>
        <taxon>Insecta</taxon>
        <taxon>Pterygota</taxon>
        <taxon>Neoptera</taxon>
        <taxon>Endopterygota</taxon>
        <taxon>Diptera</taxon>
        <taxon>Nematocera</taxon>
        <taxon>Sciaroidea</taxon>
        <taxon>Sciaridae</taxon>
        <taxon>Pseudolycoriella</taxon>
    </lineage>
</organism>